<feature type="region of interest" description="Disordered" evidence="1">
    <location>
        <begin position="861"/>
        <end position="894"/>
    </location>
</feature>
<feature type="compositionally biased region" description="Polar residues" evidence="1">
    <location>
        <begin position="374"/>
        <end position="389"/>
    </location>
</feature>
<feature type="compositionally biased region" description="Polar residues" evidence="1">
    <location>
        <begin position="409"/>
        <end position="421"/>
    </location>
</feature>
<protein>
    <submittedName>
        <fullName evidence="2">Uncharacterized protein</fullName>
    </submittedName>
</protein>
<feature type="compositionally biased region" description="Low complexity" evidence="1">
    <location>
        <begin position="563"/>
        <end position="573"/>
    </location>
</feature>
<evidence type="ECO:0000313" key="3">
    <source>
        <dbReference type="Proteomes" id="UP000799440"/>
    </source>
</evidence>
<feature type="region of interest" description="Disordered" evidence="1">
    <location>
        <begin position="906"/>
        <end position="929"/>
    </location>
</feature>
<feature type="compositionally biased region" description="Pro residues" evidence="1">
    <location>
        <begin position="259"/>
        <end position="268"/>
    </location>
</feature>
<feature type="compositionally biased region" description="Low complexity" evidence="1">
    <location>
        <begin position="135"/>
        <end position="178"/>
    </location>
</feature>
<evidence type="ECO:0000256" key="1">
    <source>
        <dbReference type="SAM" id="MobiDB-lite"/>
    </source>
</evidence>
<feature type="compositionally biased region" description="Low complexity" evidence="1">
    <location>
        <begin position="429"/>
        <end position="490"/>
    </location>
</feature>
<dbReference type="OrthoDB" id="3941538at2759"/>
<feature type="compositionally biased region" description="Polar residues" evidence="1">
    <location>
        <begin position="286"/>
        <end position="302"/>
    </location>
</feature>
<gene>
    <name evidence="2" type="ORF">M011DRAFT_478502</name>
</gene>
<feature type="region of interest" description="Disordered" evidence="1">
    <location>
        <begin position="1"/>
        <end position="101"/>
    </location>
</feature>
<name>A0A6A6V699_9PLEO</name>
<feature type="region of interest" description="Disordered" evidence="1">
    <location>
        <begin position="113"/>
        <end position="647"/>
    </location>
</feature>
<feature type="compositionally biased region" description="Low complexity" evidence="1">
    <location>
        <begin position="874"/>
        <end position="886"/>
    </location>
</feature>
<feature type="compositionally biased region" description="Low complexity" evidence="1">
    <location>
        <begin position="192"/>
        <end position="211"/>
    </location>
</feature>
<reference evidence="2" key="1">
    <citation type="journal article" date="2020" name="Stud. Mycol.">
        <title>101 Dothideomycetes genomes: a test case for predicting lifestyles and emergence of pathogens.</title>
        <authorList>
            <person name="Haridas S."/>
            <person name="Albert R."/>
            <person name="Binder M."/>
            <person name="Bloem J."/>
            <person name="Labutti K."/>
            <person name="Salamov A."/>
            <person name="Andreopoulos B."/>
            <person name="Baker S."/>
            <person name="Barry K."/>
            <person name="Bills G."/>
            <person name="Bluhm B."/>
            <person name="Cannon C."/>
            <person name="Castanera R."/>
            <person name="Culley D."/>
            <person name="Daum C."/>
            <person name="Ezra D."/>
            <person name="Gonzalez J."/>
            <person name="Henrissat B."/>
            <person name="Kuo A."/>
            <person name="Liang C."/>
            <person name="Lipzen A."/>
            <person name="Lutzoni F."/>
            <person name="Magnuson J."/>
            <person name="Mondo S."/>
            <person name="Nolan M."/>
            <person name="Ohm R."/>
            <person name="Pangilinan J."/>
            <person name="Park H.-J."/>
            <person name="Ramirez L."/>
            <person name="Alfaro M."/>
            <person name="Sun H."/>
            <person name="Tritt A."/>
            <person name="Yoshinaga Y."/>
            <person name="Zwiers L.-H."/>
            <person name="Turgeon B."/>
            <person name="Goodwin S."/>
            <person name="Spatafora J."/>
            <person name="Crous P."/>
            <person name="Grigoriev I."/>
        </authorList>
    </citation>
    <scope>NUCLEOTIDE SEQUENCE</scope>
    <source>
        <strain evidence="2">CBS 119925</strain>
    </source>
</reference>
<dbReference type="EMBL" id="MU006579">
    <property type="protein sequence ID" value="KAF2746118.1"/>
    <property type="molecule type" value="Genomic_DNA"/>
</dbReference>
<keyword evidence="3" id="KW-1185">Reference proteome</keyword>
<feature type="compositionally biased region" description="Polar residues" evidence="1">
    <location>
        <begin position="179"/>
        <end position="191"/>
    </location>
</feature>
<feature type="compositionally biased region" description="Polar residues" evidence="1">
    <location>
        <begin position="604"/>
        <end position="647"/>
    </location>
</feature>
<dbReference type="AlphaFoldDB" id="A0A6A6V699"/>
<feature type="compositionally biased region" description="Low complexity" evidence="1">
    <location>
        <begin position="218"/>
        <end position="245"/>
    </location>
</feature>
<feature type="compositionally biased region" description="Polar residues" evidence="1">
    <location>
        <begin position="1"/>
        <end position="13"/>
    </location>
</feature>
<feature type="compositionally biased region" description="Low complexity" evidence="1">
    <location>
        <begin position="34"/>
        <end position="71"/>
    </location>
</feature>
<feature type="compositionally biased region" description="Low complexity" evidence="1">
    <location>
        <begin position="511"/>
        <end position="522"/>
    </location>
</feature>
<feature type="compositionally biased region" description="Low complexity" evidence="1">
    <location>
        <begin position="534"/>
        <end position="553"/>
    </location>
</feature>
<sequence length="929" mass="99925">MSQYPQGNATSNYGAPAPGGQPAPSPGINPHQSAYYQAPGGPQAPQYPAATPAYGQQPTYGSQPQPTYGAPQGYGGQPAGFTGPVPLQKQSGGIGKMFDQAVSSGKPMFNKFSKKISSIGNKPHTPTPQHLESYQNYQQHQGQTQPQNPYQTGSYNPQPQHGQQPPQAQVAQPYASPASTHSGQTNYFPQNAQQPGALQAQTAQAGQPGNQLNPTPQPGQVPQQFSPVQPQNPYMTGQQIGGSPAPQSPPASLHGASPNPMPGPPSVPTHPNQQQIGTPMVPPHPNQNTTGSPLLQQQGQPMNPTPPPQQYGGPMAGIQQQQQQQQQQVQNPQLQNRQSFYQAQHAGPMVPPKAQFSTPPPQAPAYGATPPPGSHQQASSTIPPQAQFSTPPPQQHAYGATPLPGAHLQASSTIPPQAQFSTPPPQQPAYGAASLAAAPRQQQFPMGQQQYQPFPGQQQQQQQPSMAPQQYQPMPGPQHQQQQQQQQPIEQPHDQATPFEQPLSAGGMSEQQQMSPVQQQDQAGLAEQHEPGASQDQPPQSPQEQAPSQLQSPVPTENANETPISPGPQQSPSSPAPVPGHNPTPSLSPSGDFVAELPADMGSLNISEDPNRSRPGSVSLQPEQAQYTAYRPQSGSPAPSQSFNIPRRAVSSSSIPAPLAEHWKIADAATELPTREFYILADLLFDALDRKFAPHNTGLIEASKLLDSWKAQDLPDEVAQLFSYNNYTAFTRLWTLESIPHFLVPSIPTLIPFGAFDTNSEQSAQTLRISTNEQPADAPYPTYIPALNRHGWYKSLFLEALAEPESLHRMLYAFSIDTYRPGILDHPDTAKMDKPEMPGLAERAKEVRAVLERVCAEVAKEMQEAPPTQPPPVQSAQQQGAPDGQQAGEGAGGLSKQEMDLRMQQIKMQQQMSQMMASQMASWNPASLV</sequence>
<feature type="compositionally biased region" description="Pro residues" evidence="1">
    <location>
        <begin position="358"/>
        <end position="373"/>
    </location>
</feature>
<dbReference type="Proteomes" id="UP000799440">
    <property type="component" value="Unassembled WGS sequence"/>
</dbReference>
<feature type="compositionally biased region" description="Low complexity" evidence="1">
    <location>
        <begin position="319"/>
        <end position="338"/>
    </location>
</feature>
<organism evidence="2 3">
    <name type="scientific">Sporormia fimetaria CBS 119925</name>
    <dbReference type="NCBI Taxonomy" id="1340428"/>
    <lineage>
        <taxon>Eukaryota</taxon>
        <taxon>Fungi</taxon>
        <taxon>Dikarya</taxon>
        <taxon>Ascomycota</taxon>
        <taxon>Pezizomycotina</taxon>
        <taxon>Dothideomycetes</taxon>
        <taxon>Pleosporomycetidae</taxon>
        <taxon>Pleosporales</taxon>
        <taxon>Sporormiaceae</taxon>
        <taxon>Sporormia</taxon>
    </lineage>
</organism>
<accession>A0A6A6V699</accession>
<evidence type="ECO:0000313" key="2">
    <source>
        <dbReference type="EMBL" id="KAF2746118.1"/>
    </source>
</evidence>
<proteinExistence type="predicted"/>
<feature type="compositionally biased region" description="Low complexity" evidence="1">
    <location>
        <begin position="906"/>
        <end position="922"/>
    </location>
</feature>